<reference evidence="2" key="2">
    <citation type="submission" date="2020-09" db="EMBL/GenBank/DDBJ databases">
        <authorList>
            <person name="Sun Q."/>
            <person name="Ohkuma M."/>
        </authorList>
    </citation>
    <scope>NUCLEOTIDE SEQUENCE</scope>
    <source>
        <strain evidence="2">JCM 17820</strain>
    </source>
</reference>
<evidence type="ECO:0000313" key="2">
    <source>
        <dbReference type="EMBL" id="GGN85890.1"/>
    </source>
</evidence>
<sequence>MDRWVDPDETDPATWRGSGPHEDLRRGDDVGSVLERAAQTPLPYQYEEDRHYSEAVAEMFRTSQFSNVRVVYNCGIDAHRRIKVLTRGLLWGGGEDHQRFKAQYRRPPPPTETVPFGEYTVWTRFQYGHIERTDDGVTFSPGDSAPEEKLETLAWADLYEPVRQRLAELELVRNPPFAKYRLQELDEWEQYRTQFRYAADAFALGP</sequence>
<evidence type="ECO:0000313" key="3">
    <source>
        <dbReference type="Proteomes" id="UP000605784"/>
    </source>
</evidence>
<dbReference type="Proteomes" id="UP000605784">
    <property type="component" value="Unassembled WGS sequence"/>
</dbReference>
<feature type="region of interest" description="Disordered" evidence="1">
    <location>
        <begin position="1"/>
        <end position="27"/>
    </location>
</feature>
<gene>
    <name evidence="2" type="ORF">GCM10009030_02940</name>
</gene>
<dbReference type="RefSeq" id="WP_188993882.1">
    <property type="nucleotide sequence ID" value="NZ_BMOU01000001.1"/>
</dbReference>
<protein>
    <submittedName>
        <fullName evidence="2">Uncharacterized protein</fullName>
    </submittedName>
</protein>
<keyword evidence="3" id="KW-1185">Reference proteome</keyword>
<name>A0A830GI97_9EURY</name>
<accession>A0A830GI97</accession>
<comment type="caution">
    <text evidence="2">The sequence shown here is derived from an EMBL/GenBank/DDBJ whole genome shotgun (WGS) entry which is preliminary data.</text>
</comment>
<evidence type="ECO:0000256" key="1">
    <source>
        <dbReference type="SAM" id="MobiDB-lite"/>
    </source>
</evidence>
<reference evidence="2" key="1">
    <citation type="journal article" date="2014" name="Int. J. Syst. Evol. Microbiol.">
        <title>Complete genome sequence of Corynebacterium casei LMG S-19264T (=DSM 44701T), isolated from a smear-ripened cheese.</title>
        <authorList>
            <consortium name="US DOE Joint Genome Institute (JGI-PGF)"/>
            <person name="Walter F."/>
            <person name="Albersmeier A."/>
            <person name="Kalinowski J."/>
            <person name="Ruckert C."/>
        </authorList>
    </citation>
    <scope>NUCLEOTIDE SEQUENCE</scope>
    <source>
        <strain evidence="2">JCM 17820</strain>
    </source>
</reference>
<organism evidence="2 3">
    <name type="scientific">Haloarcula pellucida</name>
    <dbReference type="NCBI Taxonomy" id="1427151"/>
    <lineage>
        <taxon>Archaea</taxon>
        <taxon>Methanobacteriati</taxon>
        <taxon>Methanobacteriota</taxon>
        <taxon>Stenosarchaea group</taxon>
        <taxon>Halobacteria</taxon>
        <taxon>Halobacteriales</taxon>
        <taxon>Haloarculaceae</taxon>
        <taxon>Haloarcula</taxon>
    </lineage>
</organism>
<proteinExistence type="predicted"/>
<dbReference type="EMBL" id="BMOU01000001">
    <property type="protein sequence ID" value="GGN85890.1"/>
    <property type="molecule type" value="Genomic_DNA"/>
</dbReference>
<dbReference type="AlphaFoldDB" id="A0A830GI97"/>